<dbReference type="AlphaFoldDB" id="A0A0A9AIM9"/>
<sequence>MPFGESKACKAGPSKY</sequence>
<reference evidence="1" key="2">
    <citation type="journal article" date="2015" name="Data Brief">
        <title>Shoot transcriptome of the giant reed, Arundo donax.</title>
        <authorList>
            <person name="Barrero R.A."/>
            <person name="Guerrero F.D."/>
            <person name="Moolhuijzen P."/>
            <person name="Goolsby J.A."/>
            <person name="Tidwell J."/>
            <person name="Bellgard S.E."/>
            <person name="Bellgard M.I."/>
        </authorList>
    </citation>
    <scope>NUCLEOTIDE SEQUENCE</scope>
    <source>
        <tissue evidence="1">Shoot tissue taken approximately 20 cm above the soil surface</tissue>
    </source>
</reference>
<proteinExistence type="predicted"/>
<name>A0A0A9AIM9_ARUDO</name>
<organism evidence="1">
    <name type="scientific">Arundo donax</name>
    <name type="common">Giant reed</name>
    <name type="synonym">Donax arundinaceus</name>
    <dbReference type="NCBI Taxonomy" id="35708"/>
    <lineage>
        <taxon>Eukaryota</taxon>
        <taxon>Viridiplantae</taxon>
        <taxon>Streptophyta</taxon>
        <taxon>Embryophyta</taxon>
        <taxon>Tracheophyta</taxon>
        <taxon>Spermatophyta</taxon>
        <taxon>Magnoliopsida</taxon>
        <taxon>Liliopsida</taxon>
        <taxon>Poales</taxon>
        <taxon>Poaceae</taxon>
        <taxon>PACMAD clade</taxon>
        <taxon>Arundinoideae</taxon>
        <taxon>Arundineae</taxon>
        <taxon>Arundo</taxon>
    </lineage>
</organism>
<reference evidence="1" key="1">
    <citation type="submission" date="2014-09" db="EMBL/GenBank/DDBJ databases">
        <authorList>
            <person name="Magalhaes I.L.F."/>
            <person name="Oliveira U."/>
            <person name="Santos F.R."/>
            <person name="Vidigal T.H.D.A."/>
            <person name="Brescovit A.D."/>
            <person name="Santos A.J."/>
        </authorList>
    </citation>
    <scope>NUCLEOTIDE SEQUENCE</scope>
    <source>
        <tissue evidence="1">Shoot tissue taken approximately 20 cm above the soil surface</tissue>
    </source>
</reference>
<dbReference type="EMBL" id="GBRH01250943">
    <property type="protein sequence ID" value="JAD46952.1"/>
    <property type="molecule type" value="Transcribed_RNA"/>
</dbReference>
<accession>A0A0A9AIM9</accession>
<protein>
    <submittedName>
        <fullName evidence="1">Uncharacterized protein</fullName>
    </submittedName>
</protein>
<evidence type="ECO:0000313" key="1">
    <source>
        <dbReference type="EMBL" id="JAD46952.1"/>
    </source>
</evidence>